<reference evidence="4" key="1">
    <citation type="journal article" date="2019" name="Int. J. Syst. Evol. Microbiol.">
        <title>The Global Catalogue of Microorganisms (GCM) 10K type strain sequencing project: providing services to taxonomists for standard genome sequencing and annotation.</title>
        <authorList>
            <consortium name="The Broad Institute Genomics Platform"/>
            <consortium name="The Broad Institute Genome Sequencing Center for Infectious Disease"/>
            <person name="Wu L."/>
            <person name="Ma J."/>
        </authorList>
    </citation>
    <scope>NUCLEOTIDE SEQUENCE [LARGE SCALE GENOMIC DNA]</scope>
    <source>
        <strain evidence="4">JCM 17561</strain>
    </source>
</reference>
<dbReference type="InterPro" id="IPR042099">
    <property type="entry name" value="ANL_N_sf"/>
</dbReference>
<evidence type="ECO:0000259" key="2">
    <source>
        <dbReference type="Pfam" id="PF13193"/>
    </source>
</evidence>
<dbReference type="Pfam" id="PF13193">
    <property type="entry name" value="AMP-binding_C"/>
    <property type="match status" value="1"/>
</dbReference>
<dbReference type="PROSITE" id="PS51257">
    <property type="entry name" value="PROKAR_LIPOPROTEIN"/>
    <property type="match status" value="1"/>
</dbReference>
<dbReference type="InterPro" id="IPR025110">
    <property type="entry name" value="AMP-bd_C"/>
</dbReference>
<dbReference type="Pfam" id="PF00501">
    <property type="entry name" value="AMP-binding"/>
    <property type="match status" value="1"/>
</dbReference>
<sequence>MTATAVRPPSPQPVRQSRAAALQQLLAGCAQVHEPLAHWARLRPHAAALADEHQTLSFRQLHQRVQQHAALLDAQRAPHTVLLDGALDTAWTLVQFLGTTASGRCAAVGDAAWPAPVARSVQAAIAALPAPAPQADPGLAPFYVGFTSGSSGQPKGFRRHHRSWMESFRVSLQDFGDAAGARVLAPGRMAHSLFLFGAMLGLASGAGAVVQAQFSAERMLHDLAQTEVLVAVPSQLIVMLQLARRRGQAPLPGVRLVLISGARWMREHTAALRQLLPNARIVEFYGASEASYITWMHSGAHAPAQAVGRAFSNVELRIGDDPHAPLPIGAPGRIWMHSPMLFIDYVHAHDGSAALQQDGWLSVRDVGWLDADGLLHLCGRESRMLVTQGKNLFAEEVEARLLDHPAVTQASVTGAADALRGTRVHAIIAAAPSQVLPGAPELARWCRDALEAYKAPRHWWCWSGPWPLTPSGKTDHAALARALAQHLAQPQGGGPLQPLPRQDGA</sequence>
<dbReference type="InterPro" id="IPR050237">
    <property type="entry name" value="ATP-dep_AMP-bd_enzyme"/>
</dbReference>
<protein>
    <submittedName>
        <fullName evidence="3">Long-chain fatty acid--CoA ligase</fullName>
    </submittedName>
</protein>
<keyword evidence="3" id="KW-0436">Ligase</keyword>
<comment type="caution">
    <text evidence="3">The sequence shown here is derived from an EMBL/GenBank/DDBJ whole genome shotgun (WGS) entry which is preliminary data.</text>
</comment>
<dbReference type="InterPro" id="IPR020845">
    <property type="entry name" value="AMP-binding_CS"/>
</dbReference>
<dbReference type="InterPro" id="IPR000873">
    <property type="entry name" value="AMP-dep_synth/lig_dom"/>
</dbReference>
<dbReference type="GO" id="GO:0016874">
    <property type="term" value="F:ligase activity"/>
    <property type="evidence" value="ECO:0007669"/>
    <property type="project" value="UniProtKB-KW"/>
</dbReference>
<dbReference type="PANTHER" id="PTHR43767:SF1">
    <property type="entry name" value="NONRIBOSOMAL PEPTIDE SYNTHASE PES1 (EUROFUNG)-RELATED"/>
    <property type="match status" value="1"/>
</dbReference>
<keyword evidence="4" id="KW-1185">Reference proteome</keyword>
<feature type="domain" description="AMP-binding enzyme C-terminal" evidence="2">
    <location>
        <begin position="396"/>
        <end position="473"/>
    </location>
</feature>
<gene>
    <name evidence="3" type="ORF">GCM10022279_07360</name>
</gene>
<dbReference type="PROSITE" id="PS00455">
    <property type="entry name" value="AMP_BINDING"/>
    <property type="match status" value="1"/>
</dbReference>
<proteinExistence type="predicted"/>
<dbReference type="SUPFAM" id="SSF56801">
    <property type="entry name" value="Acetyl-CoA synthetase-like"/>
    <property type="match status" value="1"/>
</dbReference>
<dbReference type="EMBL" id="BAABBP010000004">
    <property type="protein sequence ID" value="GAA3986870.1"/>
    <property type="molecule type" value="Genomic_DNA"/>
</dbReference>
<dbReference type="Gene3D" id="3.40.50.12780">
    <property type="entry name" value="N-terminal domain of ligase-like"/>
    <property type="match status" value="1"/>
</dbReference>
<dbReference type="PANTHER" id="PTHR43767">
    <property type="entry name" value="LONG-CHAIN-FATTY-ACID--COA LIGASE"/>
    <property type="match status" value="1"/>
</dbReference>
<dbReference type="RefSeq" id="WP_344868291.1">
    <property type="nucleotide sequence ID" value="NZ_BAABBP010000004.1"/>
</dbReference>
<dbReference type="InterPro" id="IPR045851">
    <property type="entry name" value="AMP-bd_C_sf"/>
</dbReference>
<accession>A0ABP7QR63</accession>
<feature type="domain" description="AMP-dependent synthetase/ligase" evidence="1">
    <location>
        <begin position="132"/>
        <end position="345"/>
    </location>
</feature>
<name>A0ABP7QR63_9BURK</name>
<dbReference type="Gene3D" id="3.30.300.30">
    <property type="match status" value="1"/>
</dbReference>
<organism evidence="3 4">
    <name type="scientific">Comamonas faecalis</name>
    <dbReference type="NCBI Taxonomy" id="1387849"/>
    <lineage>
        <taxon>Bacteria</taxon>
        <taxon>Pseudomonadati</taxon>
        <taxon>Pseudomonadota</taxon>
        <taxon>Betaproteobacteria</taxon>
        <taxon>Burkholderiales</taxon>
        <taxon>Comamonadaceae</taxon>
        <taxon>Comamonas</taxon>
    </lineage>
</organism>
<evidence type="ECO:0000313" key="4">
    <source>
        <dbReference type="Proteomes" id="UP001501627"/>
    </source>
</evidence>
<dbReference type="Proteomes" id="UP001501627">
    <property type="component" value="Unassembled WGS sequence"/>
</dbReference>
<evidence type="ECO:0000313" key="3">
    <source>
        <dbReference type="EMBL" id="GAA3986870.1"/>
    </source>
</evidence>
<evidence type="ECO:0000259" key="1">
    <source>
        <dbReference type="Pfam" id="PF00501"/>
    </source>
</evidence>